<dbReference type="STRING" id="1770053.SAMN05216551_107168"/>
<dbReference type="Pfam" id="PF14549">
    <property type="entry name" value="P22_Cro"/>
    <property type="match status" value="1"/>
</dbReference>
<dbReference type="Gene3D" id="1.10.260.40">
    <property type="entry name" value="lambda repressor-like DNA-binding domains"/>
    <property type="match status" value="1"/>
</dbReference>
<sequence>MNLTKQQAIAIFGTGAELGRALGITKGAISQWPEELDQKQTAMVIGAAVQSGRAVPRGFIRTAHAVQQVAA</sequence>
<keyword evidence="2" id="KW-1185">Reference proteome</keyword>
<proteinExistence type="predicted"/>
<dbReference type="AlphaFoldDB" id="A0A1H2PQX5"/>
<dbReference type="SUPFAM" id="SSF47413">
    <property type="entry name" value="lambda repressor-like DNA-binding domains"/>
    <property type="match status" value="1"/>
</dbReference>
<organism evidence="1 2">
    <name type="scientific">Chitinasiproducens palmae</name>
    <dbReference type="NCBI Taxonomy" id="1770053"/>
    <lineage>
        <taxon>Bacteria</taxon>
        <taxon>Pseudomonadati</taxon>
        <taxon>Pseudomonadota</taxon>
        <taxon>Betaproteobacteria</taxon>
        <taxon>Burkholderiales</taxon>
        <taxon>Burkholderiaceae</taxon>
        <taxon>Chitinasiproducens</taxon>
    </lineage>
</organism>
<evidence type="ECO:0000313" key="2">
    <source>
        <dbReference type="Proteomes" id="UP000243719"/>
    </source>
</evidence>
<name>A0A1H2PQX5_9BURK</name>
<dbReference type="RefSeq" id="WP_091909008.1">
    <property type="nucleotide sequence ID" value="NZ_FNLO01000007.1"/>
</dbReference>
<dbReference type="EMBL" id="FNLO01000007">
    <property type="protein sequence ID" value="SDV49230.1"/>
    <property type="molecule type" value="Genomic_DNA"/>
</dbReference>
<dbReference type="Proteomes" id="UP000243719">
    <property type="component" value="Unassembled WGS sequence"/>
</dbReference>
<dbReference type="GO" id="GO:0003677">
    <property type="term" value="F:DNA binding"/>
    <property type="evidence" value="ECO:0007669"/>
    <property type="project" value="UniProtKB-KW"/>
</dbReference>
<accession>A0A1H2PQX5</accession>
<protein>
    <submittedName>
        <fullName evidence="1">DNA-binding transcriptional regulator Cro</fullName>
    </submittedName>
</protein>
<reference evidence="2" key="1">
    <citation type="submission" date="2016-09" db="EMBL/GenBank/DDBJ databases">
        <authorList>
            <person name="Varghese N."/>
            <person name="Submissions S."/>
        </authorList>
    </citation>
    <scope>NUCLEOTIDE SEQUENCE [LARGE SCALE GENOMIC DNA]</scope>
    <source>
        <strain evidence="2">JS23</strain>
    </source>
</reference>
<evidence type="ECO:0000313" key="1">
    <source>
        <dbReference type="EMBL" id="SDV49230.1"/>
    </source>
</evidence>
<dbReference type="OrthoDB" id="9033129at2"/>
<keyword evidence="1" id="KW-0238">DNA-binding</keyword>
<dbReference type="InterPro" id="IPR010982">
    <property type="entry name" value="Lambda_DNA-bd_dom_sf"/>
</dbReference>
<gene>
    <name evidence="1" type="ORF">SAMN05216551_107168</name>
</gene>